<dbReference type="InterPro" id="IPR011990">
    <property type="entry name" value="TPR-like_helical_dom_sf"/>
</dbReference>
<dbReference type="Pfam" id="PF13432">
    <property type="entry name" value="TPR_16"/>
    <property type="match status" value="1"/>
</dbReference>
<keyword evidence="5" id="KW-1185">Reference proteome</keyword>
<dbReference type="AlphaFoldDB" id="A0AAD1G1M9"/>
<dbReference type="EMBL" id="AP018711">
    <property type="protein sequence ID" value="BBE35067.1"/>
    <property type="molecule type" value="Genomic_DNA"/>
</dbReference>
<dbReference type="EMBL" id="RBWX01000007">
    <property type="protein sequence ID" value="RKS92047.1"/>
    <property type="molecule type" value="Genomic_DNA"/>
</dbReference>
<dbReference type="KEGG" id="smic:SmB9_27250"/>
<dbReference type="Proteomes" id="UP000275727">
    <property type="component" value="Chromosome"/>
</dbReference>
<sequence>MRAAVAFLLASALAAPTAQATVMPLKEADYGSYVQGHLALANGELGRAADYFAGALTYAPDDPQLLRQTFDLAIAAGDEALAVGVGERLARQDRFDSGVTLLLVANAIKTRKWSEAREATARLTDAGFGSFIVPIIDAWILEARGKTAEGVRKLDAEKLDGFARAYVLEHRAHLLFRAKRYAEAAEIYDELTKDDGGRNIRMRIAAARALQAEKQPEEALKRLSESAGHTDVEAAKAALAAGTPIVGIPANASEGVALLALRMAADLSRERPIPVALTLARIATMLAPDQASGWLLTTELLASSERYEAALDAVRKVRGSDDEKAMALGQEAAILARLDREPEAMQLLETAANAPGARAEDHARYGDALQSAKRFLDAAAAYDKALALGPADQSIVWRLHFLKGSALEQGGKWPEAEASLREAIRLQPADATLLNYLGYALLDRGLSKPEARMLIEKAHALAPEDGYITDSLGWAQYQAGEYAAAAATLEQAVAAVADDPVITEHLGDAYWMIGRRIEARHRWKAALDAGPTPERKGPLEAKYDYGLDLALRDTAKK</sequence>
<reference evidence="2 4" key="1">
    <citation type="submission" date="2018-06" db="EMBL/GenBank/DDBJ databases">
        <title>Complete Genome Sequence of the Microcystin-Degrading Bacterium Sphingosinicella microcystinivorans Strain B-9.</title>
        <authorList>
            <person name="Jin H."/>
            <person name="Nishizawa T."/>
            <person name="Guo Y."/>
            <person name="Nishizawa A."/>
            <person name="Park H."/>
            <person name="Kato H."/>
            <person name="Tsuji K."/>
            <person name="Harada K."/>
        </authorList>
    </citation>
    <scope>NUCLEOTIDE SEQUENCE [LARGE SCALE GENOMIC DNA]</scope>
    <source>
        <strain evidence="2 4">B9</strain>
    </source>
</reference>
<dbReference type="SUPFAM" id="SSF48452">
    <property type="entry name" value="TPR-like"/>
    <property type="match status" value="3"/>
</dbReference>
<accession>A0AAD1G1M9</accession>
<keyword evidence="1" id="KW-0732">Signal</keyword>
<name>A0AAD1G1M9_SPHMI</name>
<dbReference type="PANTHER" id="PTHR12558">
    <property type="entry name" value="CELL DIVISION CYCLE 16,23,27"/>
    <property type="match status" value="1"/>
</dbReference>
<dbReference type="SMART" id="SM00028">
    <property type="entry name" value="TPR"/>
    <property type="match status" value="7"/>
</dbReference>
<protein>
    <submittedName>
        <fullName evidence="3">Flp pilus assembly protein TadD</fullName>
    </submittedName>
</protein>
<evidence type="ECO:0000313" key="2">
    <source>
        <dbReference type="EMBL" id="BBE35067.1"/>
    </source>
</evidence>
<evidence type="ECO:0000256" key="1">
    <source>
        <dbReference type="SAM" id="SignalP"/>
    </source>
</evidence>
<dbReference type="RefSeq" id="WP_121048980.1">
    <property type="nucleotide sequence ID" value="NZ_AP018711.1"/>
</dbReference>
<organism evidence="2 4">
    <name type="scientific">Sphingosinicella microcystinivorans</name>
    <dbReference type="NCBI Taxonomy" id="335406"/>
    <lineage>
        <taxon>Bacteria</taxon>
        <taxon>Pseudomonadati</taxon>
        <taxon>Pseudomonadota</taxon>
        <taxon>Alphaproteobacteria</taxon>
        <taxon>Sphingomonadales</taxon>
        <taxon>Sphingosinicellaceae</taxon>
        <taxon>Sphingosinicella</taxon>
    </lineage>
</organism>
<feature type="chain" id="PRO_5042043557" evidence="1">
    <location>
        <begin position="21"/>
        <end position="557"/>
    </location>
</feature>
<dbReference type="Proteomes" id="UP000276029">
    <property type="component" value="Unassembled WGS sequence"/>
</dbReference>
<proteinExistence type="predicted"/>
<feature type="signal peptide" evidence="1">
    <location>
        <begin position="1"/>
        <end position="20"/>
    </location>
</feature>
<gene>
    <name evidence="3" type="ORF">DFR51_1623</name>
    <name evidence="2" type="ORF">SmB9_27250</name>
</gene>
<dbReference type="PANTHER" id="PTHR12558:SF13">
    <property type="entry name" value="CELL DIVISION CYCLE PROTEIN 27 HOMOLOG"/>
    <property type="match status" value="1"/>
</dbReference>
<evidence type="ECO:0000313" key="5">
    <source>
        <dbReference type="Proteomes" id="UP000276029"/>
    </source>
</evidence>
<evidence type="ECO:0000313" key="4">
    <source>
        <dbReference type="Proteomes" id="UP000275727"/>
    </source>
</evidence>
<dbReference type="Gene3D" id="1.25.40.10">
    <property type="entry name" value="Tetratricopeptide repeat domain"/>
    <property type="match status" value="4"/>
</dbReference>
<reference evidence="3 5" key="2">
    <citation type="submission" date="2018-10" db="EMBL/GenBank/DDBJ databases">
        <title>Genomic Encyclopedia of Type Strains, Phase IV (KMG-IV): sequencing the most valuable type-strain genomes for metagenomic binning, comparative biology and taxonomic classification.</title>
        <authorList>
            <person name="Goeker M."/>
        </authorList>
    </citation>
    <scope>NUCLEOTIDE SEQUENCE [LARGE SCALE GENOMIC DNA]</scope>
    <source>
        <strain evidence="3 5">DSM 19791</strain>
    </source>
</reference>
<evidence type="ECO:0000313" key="3">
    <source>
        <dbReference type="EMBL" id="RKS92047.1"/>
    </source>
</evidence>
<dbReference type="InterPro" id="IPR019734">
    <property type="entry name" value="TPR_rpt"/>
</dbReference>